<proteinExistence type="predicted"/>
<comment type="caution">
    <text evidence="2">The sequence shown here is derived from an EMBL/GenBank/DDBJ whole genome shotgun (WGS) entry which is preliminary data.</text>
</comment>
<keyword evidence="3" id="KW-1185">Reference proteome</keyword>
<evidence type="ECO:0000313" key="3">
    <source>
        <dbReference type="Proteomes" id="UP001498935"/>
    </source>
</evidence>
<keyword evidence="1" id="KW-1133">Transmembrane helix</keyword>
<evidence type="ECO:0000256" key="1">
    <source>
        <dbReference type="SAM" id="Phobius"/>
    </source>
</evidence>
<dbReference type="RefSeq" id="WP_342039167.1">
    <property type="nucleotide sequence ID" value="NZ_BAABBK010000031.1"/>
</dbReference>
<gene>
    <name evidence="2" type="ORF">KACC15558_35220</name>
</gene>
<reference evidence="2 3" key="1">
    <citation type="submission" date="2024-02" db="EMBL/GenBank/DDBJ databases">
        <title>Characterization of antibiotic resistant novel bacterial strains and their environmental applications.</title>
        <authorList>
            <person name="Manzoor S."/>
            <person name="Abbas S."/>
            <person name="Arshad M."/>
            <person name="Li W.J."/>
            <person name="Ahmed I."/>
        </authorList>
    </citation>
    <scope>NUCLEOTIDE SEQUENCE [LARGE SCALE GENOMIC DNA]</scope>
    <source>
        <strain evidence="2 3">KACC 15558</strain>
    </source>
</reference>
<keyword evidence="1" id="KW-0812">Transmembrane</keyword>
<keyword evidence="1" id="KW-0472">Membrane</keyword>
<dbReference type="Proteomes" id="UP001498935">
    <property type="component" value="Unassembled WGS sequence"/>
</dbReference>
<sequence>MEWGTIADWVMAVLTGAGFYAAVWQLRSNLKDSQLARAQARKDDEANREAMARAVGIKSTWQPASDGRPPNADGKVPVEVEIVNSGPYPIHNVVLNLESDYPNQPIEIVYGTILPGEQTKDTYQVPRREVVFGELTGGATLKFSDTFGNHWSSSNSWQGLERMTEPPRIC</sequence>
<dbReference type="EMBL" id="BAABNP010000033">
    <property type="protein sequence ID" value="GAA5342480.1"/>
    <property type="molecule type" value="Genomic_DNA"/>
</dbReference>
<protein>
    <submittedName>
        <fullName evidence="2">Uncharacterized protein</fullName>
    </submittedName>
</protein>
<evidence type="ECO:0000313" key="2">
    <source>
        <dbReference type="EMBL" id="GAA5342480.1"/>
    </source>
</evidence>
<name>A0ABP9U4H5_9MICO</name>
<accession>A0ABP9U4H5</accession>
<feature type="transmembrane region" description="Helical" evidence="1">
    <location>
        <begin position="6"/>
        <end position="24"/>
    </location>
</feature>
<organism evidence="2 3">
    <name type="scientific">Brevibacterium ammoniilyticum</name>
    <dbReference type="NCBI Taxonomy" id="1046555"/>
    <lineage>
        <taxon>Bacteria</taxon>
        <taxon>Bacillati</taxon>
        <taxon>Actinomycetota</taxon>
        <taxon>Actinomycetes</taxon>
        <taxon>Micrococcales</taxon>
        <taxon>Brevibacteriaceae</taxon>
        <taxon>Brevibacterium</taxon>
    </lineage>
</organism>